<keyword evidence="2" id="KW-0812">Transmembrane</keyword>
<evidence type="ECO:0000256" key="1">
    <source>
        <dbReference type="SAM" id="MobiDB-lite"/>
    </source>
</evidence>
<dbReference type="EMBL" id="FZOD01000075">
    <property type="protein sequence ID" value="SNT59907.1"/>
    <property type="molecule type" value="Genomic_DNA"/>
</dbReference>
<proteinExistence type="predicted"/>
<keyword evidence="4" id="KW-1185">Reference proteome</keyword>
<feature type="transmembrane region" description="Helical" evidence="2">
    <location>
        <begin position="64"/>
        <end position="81"/>
    </location>
</feature>
<evidence type="ECO:0000313" key="3">
    <source>
        <dbReference type="EMBL" id="SNT59907.1"/>
    </source>
</evidence>
<keyword evidence="2" id="KW-0472">Membrane</keyword>
<keyword evidence="2" id="KW-1133">Transmembrane helix</keyword>
<feature type="transmembrane region" description="Helical" evidence="2">
    <location>
        <begin position="125"/>
        <end position="150"/>
    </location>
</feature>
<evidence type="ECO:0000313" key="4">
    <source>
        <dbReference type="Proteomes" id="UP000198282"/>
    </source>
</evidence>
<gene>
    <name evidence="3" type="ORF">SAMN05216276_10757</name>
</gene>
<evidence type="ECO:0000256" key="2">
    <source>
        <dbReference type="SAM" id="Phobius"/>
    </source>
</evidence>
<feature type="transmembrane region" description="Helical" evidence="2">
    <location>
        <begin position="162"/>
        <end position="180"/>
    </location>
</feature>
<sequence length="471" mass="50387">MGAESTGHSGVELIDPSGTEPVGLPGEEPGRVRPARSDAVIGAVLAGLVFGLAVLVRIDGLRDVLPVFVYAGLLIALRRVGARDEGRLGVPLLCGLAAGTALGFAAAYLLSRPYLDYLSGSLKPLLAICGAVLLLTLVAAVLAPRIAVVLRRAAGIRRLPEIAGGLVVLVMVAFAVRPWLQTVTRQPTTQEDQLNYEFIEKTQQVNGLPMNGARLYYEESLSWVIWYVGIPVVILATLAAAVLTRRLVRRGEFGWLLPLAIIGWTTFTTLYRPAITPDQPWASRRLVPIVIPGLILLAVWGLRWARDKARRSGYGLTPQKGIVAFGAALLLIPAALTSGGTAFTPIERGERAAVEGMCAALPARASVLIVERVTGDRLTQVVRGTCDLPTARAAIPLKADVSLGLTVNRLIERIRTTGRVPVLLAAKADQLSAYGRPVQIMSLSTRQDERSLVDPPNGTWSLGVNVWMAVL</sequence>
<reference evidence="3 4" key="1">
    <citation type="submission" date="2017-06" db="EMBL/GenBank/DDBJ databases">
        <authorList>
            <person name="Kim H.J."/>
            <person name="Triplett B.A."/>
        </authorList>
    </citation>
    <scope>NUCLEOTIDE SEQUENCE [LARGE SCALE GENOMIC DNA]</scope>
    <source>
        <strain evidence="3 4">CGMCC 4.2132</strain>
    </source>
</reference>
<dbReference type="Proteomes" id="UP000198282">
    <property type="component" value="Unassembled WGS sequence"/>
</dbReference>
<organism evidence="3 4">
    <name type="scientific">Streptosporangium subroseum</name>
    <dbReference type="NCBI Taxonomy" id="106412"/>
    <lineage>
        <taxon>Bacteria</taxon>
        <taxon>Bacillati</taxon>
        <taxon>Actinomycetota</taxon>
        <taxon>Actinomycetes</taxon>
        <taxon>Streptosporangiales</taxon>
        <taxon>Streptosporangiaceae</taxon>
        <taxon>Streptosporangium</taxon>
    </lineage>
</organism>
<feature type="transmembrane region" description="Helical" evidence="2">
    <location>
        <begin position="88"/>
        <end position="110"/>
    </location>
</feature>
<feature type="transmembrane region" description="Helical" evidence="2">
    <location>
        <begin position="39"/>
        <end position="58"/>
    </location>
</feature>
<dbReference type="AlphaFoldDB" id="A0A239NYE9"/>
<accession>A0A239NYE9</accession>
<feature type="transmembrane region" description="Helical" evidence="2">
    <location>
        <begin position="255"/>
        <end position="274"/>
    </location>
</feature>
<feature type="transmembrane region" description="Helical" evidence="2">
    <location>
        <begin position="286"/>
        <end position="302"/>
    </location>
</feature>
<feature type="transmembrane region" description="Helical" evidence="2">
    <location>
        <begin position="224"/>
        <end position="243"/>
    </location>
</feature>
<feature type="region of interest" description="Disordered" evidence="1">
    <location>
        <begin position="1"/>
        <end position="31"/>
    </location>
</feature>
<name>A0A239NYE9_9ACTN</name>
<protein>
    <submittedName>
        <fullName evidence="3">Uncharacterized protein</fullName>
    </submittedName>
</protein>
<feature type="transmembrane region" description="Helical" evidence="2">
    <location>
        <begin position="322"/>
        <end position="343"/>
    </location>
</feature>